<gene>
    <name evidence="1" type="ORF">HMPREF0647_00775</name>
</gene>
<dbReference type="EMBL" id="JRNQ01000003">
    <property type="protein sequence ID" value="KGF45835.1"/>
    <property type="molecule type" value="Genomic_DNA"/>
</dbReference>
<organism evidence="1 2">
    <name type="scientific">Prevotella bivia DNF00320</name>
    <dbReference type="NCBI Taxonomy" id="1401068"/>
    <lineage>
        <taxon>Bacteria</taxon>
        <taxon>Pseudomonadati</taxon>
        <taxon>Bacteroidota</taxon>
        <taxon>Bacteroidia</taxon>
        <taxon>Bacteroidales</taxon>
        <taxon>Prevotellaceae</taxon>
        <taxon>Prevotella</taxon>
    </lineage>
</organism>
<accession>A0A096AG32</accession>
<proteinExistence type="predicted"/>
<dbReference type="RefSeq" id="WP_004337266.1">
    <property type="nucleotide sequence ID" value="NZ_JRNQ01000003.1"/>
</dbReference>
<dbReference type="Proteomes" id="UP000029525">
    <property type="component" value="Unassembled WGS sequence"/>
</dbReference>
<evidence type="ECO:0000313" key="1">
    <source>
        <dbReference type="EMBL" id="KGF45835.1"/>
    </source>
</evidence>
<evidence type="ECO:0000313" key="2">
    <source>
        <dbReference type="Proteomes" id="UP000029525"/>
    </source>
</evidence>
<dbReference type="GeneID" id="78530665"/>
<dbReference type="OrthoDB" id="9794834at2"/>
<reference evidence="1 2" key="1">
    <citation type="submission" date="2014-07" db="EMBL/GenBank/DDBJ databases">
        <authorList>
            <person name="McCorrison J."/>
            <person name="Sanka R."/>
            <person name="Torralba M."/>
            <person name="Gillis M."/>
            <person name="Haft D.H."/>
            <person name="Methe B."/>
            <person name="Sutton G."/>
            <person name="Nelson K.E."/>
        </authorList>
    </citation>
    <scope>NUCLEOTIDE SEQUENCE [LARGE SCALE GENOMIC DNA]</scope>
    <source>
        <strain evidence="1 2">DNF00320</strain>
    </source>
</reference>
<dbReference type="AlphaFoldDB" id="A0A096AG32"/>
<name>A0A096AG32_9BACT</name>
<protein>
    <submittedName>
        <fullName evidence="1">Uncharacterized protein</fullName>
    </submittedName>
</protein>
<sequence>MGIVQNYIYLLIKKELVGDYNIKARELYDKGLISQAKYYQLLDDMGINRMQNDEKVCTD</sequence>
<comment type="caution">
    <text evidence="1">The sequence shown here is derived from an EMBL/GenBank/DDBJ whole genome shotgun (WGS) entry which is preliminary data.</text>
</comment>